<dbReference type="Proteomes" id="UP001595817">
    <property type="component" value="Unassembled WGS sequence"/>
</dbReference>
<evidence type="ECO:0000259" key="1">
    <source>
        <dbReference type="SMART" id="SM00901"/>
    </source>
</evidence>
<accession>A0ABV8X1B0</accession>
<gene>
    <name evidence="2" type="ORF">ACFOZY_01625</name>
</gene>
<protein>
    <submittedName>
        <fullName evidence="2">FRG domain-containing protein</fullName>
    </submittedName>
</protein>
<proteinExistence type="predicted"/>
<comment type="caution">
    <text evidence="2">The sequence shown here is derived from an EMBL/GenBank/DDBJ whole genome shotgun (WGS) entry which is preliminary data.</text>
</comment>
<organism evidence="2 3">
    <name type="scientific">Chungangia koreensis</name>
    <dbReference type="NCBI Taxonomy" id="752657"/>
    <lineage>
        <taxon>Bacteria</taxon>
        <taxon>Bacillati</taxon>
        <taxon>Bacillota</taxon>
        <taxon>Bacilli</taxon>
        <taxon>Lactobacillales</taxon>
        <taxon>Chungangia</taxon>
    </lineage>
</organism>
<dbReference type="Pfam" id="PF08867">
    <property type="entry name" value="FRG"/>
    <property type="match status" value="1"/>
</dbReference>
<dbReference type="SMART" id="SM00901">
    <property type="entry name" value="FRG"/>
    <property type="match status" value="1"/>
</dbReference>
<name>A0ABV8X1B0_9LACT</name>
<keyword evidence="3" id="KW-1185">Reference proteome</keyword>
<evidence type="ECO:0000313" key="2">
    <source>
        <dbReference type="EMBL" id="MFC4409128.1"/>
    </source>
</evidence>
<sequence length="269" mass="32276">MWKNIHIKSWNEFNELISQMQLNNWIYRGQCDTVWNLQSSLNREINNFHQGFDNDACVVIEKNMIDEYLSSSHLYSPFQLKEPTTDNRKEWVRYRTEILSIMQHYGTPTRLLDWTYSPYIATFFAVDGADDDFAIFALNIKELERLNEEHYGADVYRELKNHIFDEEIKDERFLFRFDPTQKNERIRKQQGLFIVPSVINKTIDEILSVYRIEDGKIGGTYVAFKYIFKKRDVLEYWHKLRQMNITHETIYPGFEGFCKSLKLNIFVSE</sequence>
<feature type="domain" description="FRG" evidence="1">
    <location>
        <begin position="21"/>
        <end position="136"/>
    </location>
</feature>
<evidence type="ECO:0000313" key="3">
    <source>
        <dbReference type="Proteomes" id="UP001595817"/>
    </source>
</evidence>
<dbReference type="EMBL" id="JBHSEC010000001">
    <property type="protein sequence ID" value="MFC4409128.1"/>
    <property type="molecule type" value="Genomic_DNA"/>
</dbReference>
<reference evidence="3" key="1">
    <citation type="journal article" date="2019" name="Int. J. Syst. Evol. Microbiol.">
        <title>The Global Catalogue of Microorganisms (GCM) 10K type strain sequencing project: providing services to taxonomists for standard genome sequencing and annotation.</title>
        <authorList>
            <consortium name="The Broad Institute Genomics Platform"/>
            <consortium name="The Broad Institute Genome Sequencing Center for Infectious Disease"/>
            <person name="Wu L."/>
            <person name="Ma J."/>
        </authorList>
    </citation>
    <scope>NUCLEOTIDE SEQUENCE [LARGE SCALE GENOMIC DNA]</scope>
    <source>
        <strain evidence="3">CCUG 59778</strain>
    </source>
</reference>
<dbReference type="InterPro" id="IPR014966">
    <property type="entry name" value="FRG-dom"/>
</dbReference>
<dbReference type="RefSeq" id="WP_378151553.1">
    <property type="nucleotide sequence ID" value="NZ_JBHSEC010000001.1"/>
</dbReference>